<proteinExistence type="predicted"/>
<dbReference type="EMBL" id="JAHHHD010000078">
    <property type="protein sequence ID" value="MBW4662472.1"/>
    <property type="molecule type" value="Genomic_DNA"/>
</dbReference>
<dbReference type="Proteomes" id="UP000757435">
    <property type="component" value="Unassembled WGS sequence"/>
</dbReference>
<organism evidence="1 2">
    <name type="scientific">Drouetiella hepatica Uher 2000/2452</name>
    <dbReference type="NCBI Taxonomy" id="904376"/>
    <lineage>
        <taxon>Bacteria</taxon>
        <taxon>Bacillati</taxon>
        <taxon>Cyanobacteriota</taxon>
        <taxon>Cyanophyceae</taxon>
        <taxon>Oculatellales</taxon>
        <taxon>Oculatellaceae</taxon>
        <taxon>Drouetiella</taxon>
    </lineage>
</organism>
<evidence type="ECO:0000313" key="1">
    <source>
        <dbReference type="EMBL" id="MBW4662472.1"/>
    </source>
</evidence>
<sequence length="142" mass="16276">MIHGLLWFPLLAVFIWLAWAGRSEYQKLEAYRIWAEPFDHAKYDIYAVLGQKGSDITWGKPDRQSPKDLQTFSLKQVQDISVVGDRPIDLENPPDKAGKVAIAFKLAEEEIKIPFTGLPMAIDWAKHLQQDWQNLQADTVNI</sequence>
<reference evidence="1" key="1">
    <citation type="submission" date="2021-05" db="EMBL/GenBank/DDBJ databases">
        <authorList>
            <person name="Pietrasiak N."/>
            <person name="Ward R."/>
            <person name="Stajich J.E."/>
            <person name="Kurbessoian T."/>
        </authorList>
    </citation>
    <scope>NUCLEOTIDE SEQUENCE</scope>
    <source>
        <strain evidence="1">UHER 2000/2452</strain>
    </source>
</reference>
<accession>A0A951QG01</accession>
<protein>
    <submittedName>
        <fullName evidence="1">Uncharacterized protein</fullName>
    </submittedName>
</protein>
<reference evidence="1" key="2">
    <citation type="journal article" date="2022" name="Microbiol. Resour. Announc.">
        <title>Metagenome Sequencing to Explore Phylogenomics of Terrestrial Cyanobacteria.</title>
        <authorList>
            <person name="Ward R.D."/>
            <person name="Stajich J.E."/>
            <person name="Johansen J.R."/>
            <person name="Huntemann M."/>
            <person name="Clum A."/>
            <person name="Foster B."/>
            <person name="Foster B."/>
            <person name="Roux S."/>
            <person name="Palaniappan K."/>
            <person name="Varghese N."/>
            <person name="Mukherjee S."/>
            <person name="Reddy T.B.K."/>
            <person name="Daum C."/>
            <person name="Copeland A."/>
            <person name="Chen I.A."/>
            <person name="Ivanova N.N."/>
            <person name="Kyrpides N.C."/>
            <person name="Shapiro N."/>
            <person name="Eloe-Fadrosh E.A."/>
            <person name="Pietrasiak N."/>
        </authorList>
    </citation>
    <scope>NUCLEOTIDE SEQUENCE</scope>
    <source>
        <strain evidence="1">UHER 2000/2452</strain>
    </source>
</reference>
<comment type="caution">
    <text evidence="1">The sequence shown here is derived from an EMBL/GenBank/DDBJ whole genome shotgun (WGS) entry which is preliminary data.</text>
</comment>
<name>A0A951QG01_9CYAN</name>
<dbReference type="AlphaFoldDB" id="A0A951QG01"/>
<evidence type="ECO:0000313" key="2">
    <source>
        <dbReference type="Proteomes" id="UP000757435"/>
    </source>
</evidence>
<gene>
    <name evidence="1" type="ORF">KME15_27815</name>
</gene>